<keyword evidence="2" id="KW-0460">Magnesium</keyword>
<keyword evidence="7" id="KW-1185">Reference proteome</keyword>
<dbReference type="InterPro" id="IPR036849">
    <property type="entry name" value="Enolase-like_C_sf"/>
</dbReference>
<dbReference type="GO" id="GO:0043748">
    <property type="term" value="F:O-succinylbenzoate synthase activity"/>
    <property type="evidence" value="ECO:0007669"/>
    <property type="project" value="UniProtKB-EC"/>
</dbReference>
<dbReference type="Pfam" id="PF13378">
    <property type="entry name" value="MR_MLE_C"/>
    <property type="match status" value="1"/>
</dbReference>
<dbReference type="SUPFAM" id="SSF51604">
    <property type="entry name" value="Enolase C-terminal domain-like"/>
    <property type="match status" value="1"/>
</dbReference>
<gene>
    <name evidence="6" type="primary">menC</name>
    <name evidence="6" type="ORF">GCM10007894_00630</name>
</gene>
<dbReference type="InterPro" id="IPR029065">
    <property type="entry name" value="Enolase_C-like"/>
</dbReference>
<dbReference type="PROSITE" id="PS00909">
    <property type="entry name" value="MR_MLE_2"/>
    <property type="match status" value="1"/>
</dbReference>
<dbReference type="EMBL" id="BSPO01000001">
    <property type="protein sequence ID" value="GLS82086.1"/>
    <property type="molecule type" value="Genomic_DNA"/>
</dbReference>
<dbReference type="SFLD" id="SFLDG00180">
    <property type="entry name" value="muconate_cycloisomerase"/>
    <property type="match status" value="1"/>
</dbReference>
<feature type="domain" description="Mandelate racemase/muconate lactonizing enzyme C-terminal" evidence="5">
    <location>
        <begin position="132"/>
        <end position="224"/>
    </location>
</feature>
<dbReference type="GO" id="GO:0046872">
    <property type="term" value="F:metal ion binding"/>
    <property type="evidence" value="ECO:0007669"/>
    <property type="project" value="UniProtKB-KW"/>
</dbReference>
<dbReference type="EC" id="4.2.1.113" evidence="4"/>
<dbReference type="Pfam" id="PF21508">
    <property type="entry name" value="MenC_N"/>
    <property type="match status" value="1"/>
</dbReference>
<dbReference type="SUPFAM" id="SSF54826">
    <property type="entry name" value="Enolase N-terminal domain-like"/>
    <property type="match status" value="1"/>
</dbReference>
<evidence type="ECO:0000256" key="4">
    <source>
        <dbReference type="NCBIfam" id="TIGR01927"/>
    </source>
</evidence>
<dbReference type="Gene3D" id="3.30.390.10">
    <property type="entry name" value="Enolase-like, N-terminal domain"/>
    <property type="match status" value="1"/>
</dbReference>
<dbReference type="InterPro" id="IPR018110">
    <property type="entry name" value="Mandel_Rmase/mucon_lact_enz_CS"/>
</dbReference>
<dbReference type="PANTHER" id="PTHR48073:SF2">
    <property type="entry name" value="O-SUCCINYLBENZOATE SYNTHASE"/>
    <property type="match status" value="1"/>
</dbReference>
<reference evidence="6 7" key="1">
    <citation type="journal article" date="2014" name="Int. J. Syst. Evol. Microbiol.">
        <title>Complete genome sequence of Corynebacterium casei LMG S-19264T (=DSM 44701T), isolated from a smear-ripened cheese.</title>
        <authorList>
            <consortium name="US DOE Joint Genome Institute (JGI-PGF)"/>
            <person name="Walter F."/>
            <person name="Albersmeier A."/>
            <person name="Kalinowski J."/>
            <person name="Ruckert C."/>
        </authorList>
    </citation>
    <scope>NUCLEOTIDE SEQUENCE [LARGE SCALE GENOMIC DNA]</scope>
    <source>
        <strain evidence="6 7">NBRC 112785</strain>
    </source>
</reference>
<dbReference type="PANTHER" id="PTHR48073">
    <property type="entry name" value="O-SUCCINYLBENZOATE SYNTHASE-RELATED"/>
    <property type="match status" value="1"/>
</dbReference>
<evidence type="ECO:0000259" key="5">
    <source>
        <dbReference type="SMART" id="SM00922"/>
    </source>
</evidence>
<dbReference type="NCBIfam" id="TIGR01927">
    <property type="entry name" value="menC_gam_Gplu"/>
    <property type="match status" value="1"/>
</dbReference>
<dbReference type="Proteomes" id="UP001157439">
    <property type="component" value="Unassembled WGS sequence"/>
</dbReference>
<keyword evidence="3" id="KW-0456">Lyase</keyword>
<dbReference type="CDD" id="cd03320">
    <property type="entry name" value="OSBS"/>
    <property type="match status" value="1"/>
</dbReference>
<evidence type="ECO:0000256" key="2">
    <source>
        <dbReference type="ARBA" id="ARBA00022842"/>
    </source>
</evidence>
<protein>
    <recommendedName>
        <fullName evidence="4">o-succinylbenzoate synthase</fullName>
        <ecNumber evidence="4">4.2.1.113</ecNumber>
    </recommendedName>
</protein>
<evidence type="ECO:0000313" key="7">
    <source>
        <dbReference type="Proteomes" id="UP001157439"/>
    </source>
</evidence>
<accession>A0AA37WXS1</accession>
<dbReference type="SFLD" id="SFLDF00009">
    <property type="entry name" value="o-succinylbenzoate_synthase"/>
    <property type="match status" value="1"/>
</dbReference>
<organism evidence="6 7">
    <name type="scientific">Paraferrimonas haliotis</name>
    <dbReference type="NCBI Taxonomy" id="2013866"/>
    <lineage>
        <taxon>Bacteria</taxon>
        <taxon>Pseudomonadati</taxon>
        <taxon>Pseudomonadota</taxon>
        <taxon>Gammaproteobacteria</taxon>
        <taxon>Alteromonadales</taxon>
        <taxon>Ferrimonadaceae</taxon>
        <taxon>Paraferrimonas</taxon>
    </lineage>
</organism>
<dbReference type="SMART" id="SM00922">
    <property type="entry name" value="MR_MLE"/>
    <property type="match status" value="1"/>
</dbReference>
<dbReference type="Gene3D" id="3.20.20.120">
    <property type="entry name" value="Enolase-like C-terminal domain"/>
    <property type="match status" value="1"/>
</dbReference>
<dbReference type="InterPro" id="IPR041338">
    <property type="entry name" value="OSBS_N"/>
</dbReference>
<dbReference type="InterPro" id="IPR029017">
    <property type="entry name" value="Enolase-like_N"/>
</dbReference>
<evidence type="ECO:0000313" key="6">
    <source>
        <dbReference type="EMBL" id="GLS82086.1"/>
    </source>
</evidence>
<keyword evidence="1" id="KW-0479">Metal-binding</keyword>
<evidence type="ECO:0000256" key="1">
    <source>
        <dbReference type="ARBA" id="ARBA00022723"/>
    </source>
</evidence>
<dbReference type="GO" id="GO:0009234">
    <property type="term" value="P:menaquinone biosynthetic process"/>
    <property type="evidence" value="ECO:0007669"/>
    <property type="project" value="UniProtKB-UniRule"/>
</dbReference>
<name>A0AA37WXS1_9GAMM</name>
<dbReference type="SFLD" id="SFLDS00001">
    <property type="entry name" value="Enolase"/>
    <property type="match status" value="1"/>
</dbReference>
<dbReference type="InterPro" id="IPR013342">
    <property type="entry name" value="Mandelate_racemase_C"/>
</dbReference>
<comment type="caution">
    <text evidence="6">The sequence shown here is derived from an EMBL/GenBank/DDBJ whole genome shotgun (WGS) entry which is preliminary data.</text>
</comment>
<evidence type="ECO:0000256" key="3">
    <source>
        <dbReference type="ARBA" id="ARBA00023239"/>
    </source>
</evidence>
<proteinExistence type="predicted"/>
<dbReference type="NCBIfam" id="NF003473">
    <property type="entry name" value="PRK05105.1"/>
    <property type="match status" value="1"/>
</dbReference>
<sequence>MTTQDTGMGFSLYHYQLPLAQPLPLGQQRIHSREGLILHIDALQQSVEIAPLPSFSKESLDDCINSLQQLLSTVPLEALSQSSSQNLAQWMAPFKSAPNSVQFGLSLLWLKCNDLLPARPNRNRQPLLFGETEQLAQQLSQLPEETKIVKLKVGPDIHGSVANIYQVIEARPQLKLRLDANQSLSLEQAQVLYAMIPKANIDYVEEPCARVEDAQQLYQEYGIRYAQDESLLQTEDYQPHPGLAAVVLKPSLLGSIEVLEKFAEQAQAEGVEVVISSAFESSFGIHDLACLANHYAPLGYPGLDTLNHHQADLLQPSLYGSPESPAKPLLTLNELSLI</sequence>
<dbReference type="GO" id="GO:0009063">
    <property type="term" value="P:amino acid catabolic process"/>
    <property type="evidence" value="ECO:0007669"/>
    <property type="project" value="InterPro"/>
</dbReference>
<dbReference type="AlphaFoldDB" id="A0AA37WXS1"/>
<dbReference type="RefSeq" id="WP_158220707.1">
    <property type="nucleotide sequence ID" value="NZ_NRRB01000002.1"/>
</dbReference>